<evidence type="ECO:0000256" key="4">
    <source>
        <dbReference type="ARBA" id="ARBA00022692"/>
    </source>
</evidence>
<evidence type="ECO:0000259" key="13">
    <source>
        <dbReference type="PROSITE" id="PS50893"/>
    </source>
</evidence>
<keyword evidence="15" id="KW-1185">Reference proteome</keyword>
<dbReference type="GO" id="GO:0005524">
    <property type="term" value="F:ATP binding"/>
    <property type="evidence" value="ECO:0007669"/>
    <property type="project" value="UniProtKB-KW"/>
</dbReference>
<keyword evidence="3" id="KW-0813">Transport</keyword>
<evidence type="ECO:0000256" key="10">
    <source>
        <dbReference type="ARBA" id="ARBA00024220"/>
    </source>
</evidence>
<evidence type="ECO:0000313" key="16">
    <source>
        <dbReference type="WBParaSite" id="sdigi.contig17.g1556.t1"/>
    </source>
</evidence>
<protein>
    <recommendedName>
        <fullName evidence="10">ABC-type glutathione-S-conjugate transporter</fullName>
        <ecNumber evidence="10">7.6.2.3</ecNumber>
    </recommendedName>
</protein>
<feature type="transmembrane region" description="Helical" evidence="12">
    <location>
        <begin position="220"/>
        <end position="238"/>
    </location>
</feature>
<dbReference type="InterPro" id="IPR017871">
    <property type="entry name" value="ABC_transporter-like_CS"/>
</dbReference>
<dbReference type="InterPro" id="IPR036640">
    <property type="entry name" value="ABC1_TM_sf"/>
</dbReference>
<dbReference type="PROSITE" id="PS50929">
    <property type="entry name" value="ABC_TM1F"/>
    <property type="match status" value="1"/>
</dbReference>
<dbReference type="FunFam" id="1.20.1560.10:FF:000001">
    <property type="entry name" value="ATP-binding cassette subfamily C member 1"/>
    <property type="match status" value="1"/>
</dbReference>
<keyword evidence="6" id="KW-0547">Nucleotide-binding</keyword>
<dbReference type="InterPro" id="IPR027417">
    <property type="entry name" value="P-loop_NTPase"/>
</dbReference>
<feature type="transmembrane region" description="Helical" evidence="12">
    <location>
        <begin position="193"/>
        <end position="214"/>
    </location>
</feature>
<dbReference type="GO" id="GO:0016020">
    <property type="term" value="C:membrane"/>
    <property type="evidence" value="ECO:0007669"/>
    <property type="project" value="InterPro"/>
</dbReference>
<evidence type="ECO:0000256" key="11">
    <source>
        <dbReference type="ARBA" id="ARBA00047523"/>
    </source>
</evidence>
<dbReference type="AlphaFoldDB" id="A0A915PNG2"/>
<accession>A0A915PNG2</accession>
<name>A0A915PNG2_9BILA</name>
<evidence type="ECO:0000256" key="2">
    <source>
        <dbReference type="ARBA" id="ARBA00009726"/>
    </source>
</evidence>
<keyword evidence="4 12" id="KW-0812">Transmembrane</keyword>
<dbReference type="InterPro" id="IPR003593">
    <property type="entry name" value="AAA+_ATPase"/>
</dbReference>
<comment type="similarity">
    <text evidence="2">Belongs to the ABC transporter superfamily. ABCC family. Conjugate transporter (TC 3.A.1.208) subfamily.</text>
</comment>
<dbReference type="Gene3D" id="1.20.1560.10">
    <property type="entry name" value="ABC transporter type 1, transmembrane domain"/>
    <property type="match status" value="1"/>
</dbReference>
<feature type="transmembrane region" description="Helical" evidence="12">
    <location>
        <begin position="110"/>
        <end position="128"/>
    </location>
</feature>
<dbReference type="SUPFAM" id="SSF90123">
    <property type="entry name" value="ABC transporter transmembrane region"/>
    <property type="match status" value="1"/>
</dbReference>
<dbReference type="PANTHER" id="PTHR24223:SF415">
    <property type="entry name" value="FI20190P1"/>
    <property type="match status" value="1"/>
</dbReference>
<evidence type="ECO:0000256" key="1">
    <source>
        <dbReference type="ARBA" id="ARBA00004127"/>
    </source>
</evidence>
<evidence type="ECO:0000256" key="5">
    <source>
        <dbReference type="ARBA" id="ARBA00022737"/>
    </source>
</evidence>
<dbReference type="WBParaSite" id="sdigi.contig17.g1556.t1">
    <property type="protein sequence ID" value="sdigi.contig17.g1556.t1"/>
    <property type="gene ID" value="sdigi.contig17.g1556"/>
</dbReference>
<reference evidence="16" key="1">
    <citation type="submission" date="2022-11" db="UniProtKB">
        <authorList>
            <consortium name="WormBaseParasite"/>
        </authorList>
    </citation>
    <scope>IDENTIFICATION</scope>
</reference>
<dbReference type="Pfam" id="PF00005">
    <property type="entry name" value="ABC_tran"/>
    <property type="match status" value="1"/>
</dbReference>
<dbReference type="PROSITE" id="PS00211">
    <property type="entry name" value="ABC_TRANSPORTER_1"/>
    <property type="match status" value="1"/>
</dbReference>
<dbReference type="CDD" id="cd18603">
    <property type="entry name" value="ABC_6TM_MRP1_2_3_6_D2_like"/>
    <property type="match status" value="1"/>
</dbReference>
<feature type="domain" description="ABC transporter" evidence="13">
    <location>
        <begin position="290"/>
        <end position="524"/>
    </location>
</feature>
<evidence type="ECO:0000256" key="8">
    <source>
        <dbReference type="ARBA" id="ARBA00022989"/>
    </source>
</evidence>
<dbReference type="SUPFAM" id="SSF52540">
    <property type="entry name" value="P-loop containing nucleoside triphosphate hydrolases"/>
    <property type="match status" value="1"/>
</dbReference>
<sequence length="530" mass="59518">MEQLSLDVRLGIYALLGIAEGFCFFGAIIFLVISGLGASKNLHAPLLHSLLRSTMNFFDTTPIGRILNRLGKDIDVIDQSLPMSFRYFVYCVEHIVATLIIILISTPIFAIVILPLALFYYASLHFYVPTSRQTKRLESINRSPIYQHFEETIQGLTCIRTFGKVQEFCKLMESAVDRFMRCKHSNILSNRWLAVRLEFIGNCVVFCAALFAVLPPSWSVAVSAGIAGLSVSYALNITETLNFAVRFISELETNIVAVERIKEYTEIKTEAKWKIDQFKPKKDWPSKGQITFRDYSTRYHPKLDLVLRQLNACISPAEKIGIVGRTGAGKSSLALALFRIIEPVKGTILIDDVDISVIGLHDLRSNLTIIPQDPVLFSGSLRFNLDPFQVHSDQKIWMALELAHLKTFVSGLTEGLQYRISEGGEDISVGQRQLICLARALLRRSKVLVLDEATASVDLATDSLIQETIRREFRDSTVLTIAHRLNTIIDYDRVMVLENGSIQEFDSPQNLLANRSSLFFSLACDAQIVS</sequence>
<keyword evidence="7" id="KW-0067">ATP-binding</keyword>
<evidence type="ECO:0000256" key="3">
    <source>
        <dbReference type="ARBA" id="ARBA00022448"/>
    </source>
</evidence>
<feature type="transmembrane region" description="Helical" evidence="12">
    <location>
        <begin position="12"/>
        <end position="33"/>
    </location>
</feature>
<dbReference type="GO" id="GO:0016887">
    <property type="term" value="F:ATP hydrolysis activity"/>
    <property type="evidence" value="ECO:0007669"/>
    <property type="project" value="InterPro"/>
</dbReference>
<keyword evidence="8 12" id="KW-1133">Transmembrane helix</keyword>
<organism evidence="15 16">
    <name type="scientific">Setaria digitata</name>
    <dbReference type="NCBI Taxonomy" id="48799"/>
    <lineage>
        <taxon>Eukaryota</taxon>
        <taxon>Metazoa</taxon>
        <taxon>Ecdysozoa</taxon>
        <taxon>Nematoda</taxon>
        <taxon>Chromadorea</taxon>
        <taxon>Rhabditida</taxon>
        <taxon>Spirurina</taxon>
        <taxon>Spiruromorpha</taxon>
        <taxon>Filarioidea</taxon>
        <taxon>Setariidae</taxon>
        <taxon>Setaria</taxon>
    </lineage>
</organism>
<comment type="subcellular location">
    <subcellularLocation>
        <location evidence="1">Endomembrane system</location>
        <topology evidence="1">Multi-pass membrane protein</topology>
    </subcellularLocation>
</comment>
<dbReference type="GO" id="GO:0012505">
    <property type="term" value="C:endomembrane system"/>
    <property type="evidence" value="ECO:0007669"/>
    <property type="project" value="UniProtKB-SubCell"/>
</dbReference>
<evidence type="ECO:0000256" key="9">
    <source>
        <dbReference type="ARBA" id="ARBA00023136"/>
    </source>
</evidence>
<comment type="catalytic activity">
    <reaction evidence="11">
        <text>leukotriene C4(in) + ATP + H2O = leukotriene C4(out) + ADP + phosphate + H(+)</text>
        <dbReference type="Rhea" id="RHEA:38963"/>
        <dbReference type="ChEBI" id="CHEBI:15377"/>
        <dbReference type="ChEBI" id="CHEBI:15378"/>
        <dbReference type="ChEBI" id="CHEBI:30616"/>
        <dbReference type="ChEBI" id="CHEBI:43474"/>
        <dbReference type="ChEBI" id="CHEBI:57973"/>
        <dbReference type="ChEBI" id="CHEBI:456216"/>
    </reaction>
    <physiologicalReaction direction="left-to-right" evidence="11">
        <dbReference type="Rhea" id="RHEA:38964"/>
    </physiologicalReaction>
</comment>
<evidence type="ECO:0000256" key="6">
    <source>
        <dbReference type="ARBA" id="ARBA00022741"/>
    </source>
</evidence>
<evidence type="ECO:0000256" key="7">
    <source>
        <dbReference type="ARBA" id="ARBA00022840"/>
    </source>
</evidence>
<dbReference type="GO" id="GO:0015431">
    <property type="term" value="F:ABC-type glutathione S-conjugate transporter activity"/>
    <property type="evidence" value="ECO:0007669"/>
    <property type="project" value="UniProtKB-EC"/>
</dbReference>
<proteinExistence type="inferred from homology"/>
<dbReference type="InterPro" id="IPR050173">
    <property type="entry name" value="ABC_transporter_C-like"/>
</dbReference>
<dbReference type="Proteomes" id="UP000887581">
    <property type="component" value="Unplaced"/>
</dbReference>
<dbReference type="CDD" id="cd03244">
    <property type="entry name" value="ABCC_MRP_domain2"/>
    <property type="match status" value="1"/>
</dbReference>
<dbReference type="Pfam" id="PF00664">
    <property type="entry name" value="ABC_membrane"/>
    <property type="match status" value="1"/>
</dbReference>
<feature type="domain" description="ABC transmembrane type-1" evidence="14">
    <location>
        <begin position="1"/>
        <end position="253"/>
    </location>
</feature>
<evidence type="ECO:0000259" key="14">
    <source>
        <dbReference type="PROSITE" id="PS50929"/>
    </source>
</evidence>
<dbReference type="SMART" id="SM00382">
    <property type="entry name" value="AAA"/>
    <property type="match status" value="1"/>
</dbReference>
<dbReference type="Gene3D" id="3.40.50.300">
    <property type="entry name" value="P-loop containing nucleotide triphosphate hydrolases"/>
    <property type="match status" value="1"/>
</dbReference>
<dbReference type="InterPro" id="IPR011527">
    <property type="entry name" value="ABC1_TM_dom"/>
</dbReference>
<dbReference type="FunFam" id="3.40.50.300:FF:000074">
    <property type="entry name" value="Multidrug resistance-associated protein 5 isoform 1"/>
    <property type="match status" value="1"/>
</dbReference>
<evidence type="ECO:0000313" key="15">
    <source>
        <dbReference type="Proteomes" id="UP000887581"/>
    </source>
</evidence>
<keyword evidence="5" id="KW-0677">Repeat</keyword>
<dbReference type="PROSITE" id="PS50893">
    <property type="entry name" value="ABC_TRANSPORTER_2"/>
    <property type="match status" value="1"/>
</dbReference>
<dbReference type="PANTHER" id="PTHR24223">
    <property type="entry name" value="ATP-BINDING CASSETTE SUB-FAMILY C"/>
    <property type="match status" value="1"/>
</dbReference>
<evidence type="ECO:0000256" key="12">
    <source>
        <dbReference type="SAM" id="Phobius"/>
    </source>
</evidence>
<dbReference type="InterPro" id="IPR003439">
    <property type="entry name" value="ABC_transporter-like_ATP-bd"/>
</dbReference>
<keyword evidence="9 12" id="KW-0472">Membrane</keyword>
<dbReference type="EC" id="7.6.2.3" evidence="10"/>